<dbReference type="EMBL" id="SHKV01000001">
    <property type="protein sequence ID" value="RZU34556.1"/>
    <property type="molecule type" value="Genomic_DNA"/>
</dbReference>
<name>A0A4V2G2U8_9ACTN</name>
<dbReference type="AlphaFoldDB" id="A0A4V2G2U8"/>
<sequence>MHRPPAHTHQVLDDNRRTYDRLVELVRTHAARGDVERVLRTATMAASYGWQAPTGLLSDPELERLVVHAVRGATPPTVDGGRDTGRVLHVLTEAYGTGGHTRLAWRWMDRDPRASDVVLTNQYVPVPDTLVEVTLSRGGRLHDLRATTSDLTSRVTALRALMDRADLVVLHVHPNDAVALAAVNLPGPRPPAIYENHADHAYWLGVGAADLVCDLRPAASRLTRSLRGVAPERVGILPLPLETPPSPVNPAELRAGLGIRPDAVIAVAVSAEHKIAATWGRGMDQLLDRALAMSPRLAVVLVGPPATGVWERLAKRHPGRVFPTGQVPDPGPYYALADIYLDSYPTRAVTSVLEAALLGLPVLTIEDIPEDSAAHIFQADSPGMAGLPRVRTREQYAVALRRLVDDPAVRARDGAAARESVRRAHDGPEWLAAMERLYGQARALPACDIDDAPAAVEDRTYGAFLLGYTPTQTQSPPAEASGGPLGELFDDGLLADVFAVCNRDAGPKLTVQAAAGWEQHPEWTMRLLELAGAHPRLAVSLPFVAADDAHGTISGATIGALLADIGQTPETCGDISVGPPSPQDGGPRLAGELRPVPEALDRLTVLLASPCWTPPAAPEPMPVQAPVPTARELGSVLS</sequence>
<comment type="caution">
    <text evidence="2">The sequence shown here is derived from an EMBL/GenBank/DDBJ whole genome shotgun (WGS) entry which is preliminary data.</text>
</comment>
<feature type="compositionally biased region" description="Pro residues" evidence="1">
    <location>
        <begin position="614"/>
        <end position="625"/>
    </location>
</feature>
<dbReference type="Proteomes" id="UP000292507">
    <property type="component" value="Unassembled WGS sequence"/>
</dbReference>
<dbReference type="RefSeq" id="WP_104528243.1">
    <property type="nucleotide sequence ID" value="NZ_POQT01000011.1"/>
</dbReference>
<reference evidence="2 3" key="1">
    <citation type="submission" date="2019-02" db="EMBL/GenBank/DDBJ databases">
        <title>Sequencing the genomes of 1000 actinobacteria strains.</title>
        <authorList>
            <person name="Klenk H.-P."/>
        </authorList>
    </citation>
    <scope>NUCLEOTIDE SEQUENCE [LARGE SCALE GENOMIC DNA]</scope>
    <source>
        <strain evidence="2 3">DSM 44509</strain>
    </source>
</reference>
<evidence type="ECO:0000313" key="2">
    <source>
        <dbReference type="EMBL" id="RZU34556.1"/>
    </source>
</evidence>
<accession>A0A4V2G2U8</accession>
<evidence type="ECO:0000313" key="3">
    <source>
        <dbReference type="Proteomes" id="UP000292507"/>
    </source>
</evidence>
<feature type="region of interest" description="Disordered" evidence="1">
    <location>
        <begin position="614"/>
        <end position="638"/>
    </location>
</feature>
<evidence type="ECO:0000256" key="1">
    <source>
        <dbReference type="SAM" id="MobiDB-lite"/>
    </source>
</evidence>
<dbReference type="SUPFAM" id="SSF53756">
    <property type="entry name" value="UDP-Glycosyltransferase/glycogen phosphorylase"/>
    <property type="match status" value="1"/>
</dbReference>
<proteinExistence type="predicted"/>
<keyword evidence="3" id="KW-1185">Reference proteome</keyword>
<evidence type="ECO:0008006" key="4">
    <source>
        <dbReference type="Google" id="ProtNLM"/>
    </source>
</evidence>
<dbReference type="Gene3D" id="3.40.50.2000">
    <property type="entry name" value="Glycogen Phosphorylase B"/>
    <property type="match status" value="1"/>
</dbReference>
<gene>
    <name evidence="2" type="ORF">BKA19_4327</name>
</gene>
<organism evidence="2 3">
    <name type="scientific">Blastococcus saxobsidens</name>
    <dbReference type="NCBI Taxonomy" id="138336"/>
    <lineage>
        <taxon>Bacteria</taxon>
        <taxon>Bacillati</taxon>
        <taxon>Actinomycetota</taxon>
        <taxon>Actinomycetes</taxon>
        <taxon>Geodermatophilales</taxon>
        <taxon>Geodermatophilaceae</taxon>
        <taxon>Blastococcus</taxon>
    </lineage>
</organism>
<dbReference type="OrthoDB" id="479249at2"/>
<protein>
    <recommendedName>
        <fullName evidence="4">Glycosyltransferase</fullName>
    </recommendedName>
</protein>